<dbReference type="eggNOG" id="COG1629">
    <property type="taxonomic scope" value="Bacteria"/>
</dbReference>
<feature type="domain" description="TonB-dependent receptor plug" evidence="12">
    <location>
        <begin position="114"/>
        <end position="218"/>
    </location>
</feature>
<dbReference type="InterPro" id="IPR037066">
    <property type="entry name" value="Plug_dom_sf"/>
</dbReference>
<evidence type="ECO:0000313" key="14">
    <source>
        <dbReference type="Proteomes" id="UP000003112"/>
    </source>
</evidence>
<dbReference type="Proteomes" id="UP000003112">
    <property type="component" value="Unassembled WGS sequence"/>
</dbReference>
<keyword evidence="14" id="KW-1185">Reference proteome</keyword>
<feature type="signal peptide" evidence="10">
    <location>
        <begin position="1"/>
        <end position="21"/>
    </location>
</feature>
<dbReference type="PROSITE" id="PS52016">
    <property type="entry name" value="TONB_DEPENDENT_REC_3"/>
    <property type="match status" value="1"/>
</dbReference>
<dbReference type="InterPro" id="IPR023997">
    <property type="entry name" value="TonB-dep_OMP_SusC/RagA_CS"/>
</dbReference>
<evidence type="ECO:0000256" key="7">
    <source>
        <dbReference type="ARBA" id="ARBA00023237"/>
    </source>
</evidence>
<dbReference type="GO" id="GO:0009279">
    <property type="term" value="C:cell outer membrane"/>
    <property type="evidence" value="ECO:0007669"/>
    <property type="project" value="UniProtKB-SubCell"/>
</dbReference>
<sequence>MKKDKLIVLLLTLLVSMTSFAQKTNCSGDVVDAAGEPVIGASIVEKGTSNGAVTDLDGKFSVSVTPGATLVVSYVGYATREMKAAPNLHIVLQEDSKLIDEVVIVGYGVQKKSVVTASIAKVGADDLQLTAPTRMDNALKGLAAGVTVTSASGQPGAAARVRVRGVGTINNSDPLFIVDGMPVEGNIDYINPSDIESMEVLKDAASGAIYGARAANGVIIVTTKRGRLGKVSVNYNFSYGWQKAWKRRDVLDATAYALMMNEGAVNSGMAPVYADPYSYGKGTDWQNAVFNDNAPVANHEVNVSGATEKLNYYLAFGYNNQEGIVGGNYNKSNYRRLTLRSNTNYTIFDDSKERAWLNKLDVQVNLSYARIKSTSIEANSQWGSVLGSALMLSPLLPVSIPASDAAAQAAEIARMQEATKVTDPKTNEVTGYNYKPVYGPNGELFYTPGADYHEMNNPVAMLNLPSAPTWVHKFVANFAATLNIGWGLSYRLSYGGDINFNGIDTGYTPYYYLSGNNLATKSSVTAQSNRASIWQVENVLTWTRLFGKHDINVVLGQTAKQSTGWYLGGSRSYPVSARKPYIDFATGLAVDNDMNVWGGPNDEATLASLFARASYNYDERYMAQFTVRRDGSSRFGANNHYATFPSFSLGWNVTNEPYLRNVRPDWLTNLKVRFSWGKNGNENIGNFRYAVYTEGNHNVLFGRNNTEIIGTQAGGLANPDLKWEESVQTDFGLDFGFFQNALTFTVDWYKKVTNGMLMEVPVPQYVGSARPIGNVGKMENTGVELEAGYKFRVADARFHVKGNAAYLRNKLVNLGNDTGYQNYDHLQGVGTITRAQNGQPFPFFYGYKTNGVFQNMAEVKAYVNAEGTMIQPNAVPGDVRFVDVNGDGKISQEGDMTKIGKGMPDWTFGLTLSADWRGFDFSMMWQGVTGCDVFDATTRTDISVSNLPSWMLGRWTGEGTSNHYPRYCTVDTHNNWLSSDLYVHDASYLRLKNLQLGYTLPRTLTHKLFVDRLRVFLSAENLITWTKYHGFDPEISPSVSPSSTTGTPTGTSLGVDYGVYPQARVWTVGVNVGF</sequence>
<keyword evidence="10" id="KW-0732">Signal</keyword>
<dbReference type="HOGENOM" id="CLU_004317_0_2_10"/>
<comment type="subcellular location">
    <subcellularLocation>
        <location evidence="1 8">Cell outer membrane</location>
        <topology evidence="1 8">Multi-pass membrane protein</topology>
    </subcellularLocation>
</comment>
<keyword evidence="2 8" id="KW-0813">Transport</keyword>
<evidence type="ECO:0000256" key="2">
    <source>
        <dbReference type="ARBA" id="ARBA00022448"/>
    </source>
</evidence>
<dbReference type="RefSeq" id="WP_004344518.1">
    <property type="nucleotide sequence ID" value="NZ_GL586311.1"/>
</dbReference>
<feature type="chain" id="PRO_5003205236" evidence="10">
    <location>
        <begin position="22"/>
        <end position="1074"/>
    </location>
</feature>
<dbReference type="SUPFAM" id="SSF56935">
    <property type="entry name" value="Porins"/>
    <property type="match status" value="1"/>
</dbReference>
<evidence type="ECO:0000256" key="6">
    <source>
        <dbReference type="ARBA" id="ARBA00023136"/>
    </source>
</evidence>
<keyword evidence="4 8" id="KW-0812">Transmembrane</keyword>
<evidence type="ECO:0000313" key="13">
    <source>
        <dbReference type="EMBL" id="EFU31513.1"/>
    </source>
</evidence>
<evidence type="ECO:0000256" key="1">
    <source>
        <dbReference type="ARBA" id="ARBA00004571"/>
    </source>
</evidence>
<dbReference type="InterPro" id="IPR023996">
    <property type="entry name" value="TonB-dep_OMP_SusC/RagA"/>
</dbReference>
<dbReference type="InterPro" id="IPR039426">
    <property type="entry name" value="TonB-dep_rcpt-like"/>
</dbReference>
<dbReference type="EMBL" id="AEPD01000012">
    <property type="protein sequence ID" value="EFU31513.1"/>
    <property type="molecule type" value="Genomic_DNA"/>
</dbReference>
<reference evidence="13 14" key="1">
    <citation type="submission" date="2010-10" db="EMBL/GenBank/DDBJ databases">
        <authorList>
            <person name="Muzny D."/>
            <person name="Qin X."/>
            <person name="Deng J."/>
            <person name="Jiang H."/>
            <person name="Liu Y."/>
            <person name="Qu J."/>
            <person name="Song X.-Z."/>
            <person name="Zhang L."/>
            <person name="Thornton R."/>
            <person name="Coyle M."/>
            <person name="Francisco L."/>
            <person name="Jackson L."/>
            <person name="Javaid M."/>
            <person name="Korchina V."/>
            <person name="Kovar C."/>
            <person name="Mata R."/>
            <person name="Mathew T."/>
            <person name="Ngo R."/>
            <person name="Nguyen L."/>
            <person name="Nguyen N."/>
            <person name="Okwuonu G."/>
            <person name="Ongeri F."/>
            <person name="Pham C."/>
            <person name="Simmons D."/>
            <person name="Wilczek-Boney K."/>
            <person name="Hale W."/>
            <person name="Jakkamsetti A."/>
            <person name="Pham P."/>
            <person name="Ruth R."/>
            <person name="San Lucas F."/>
            <person name="Warren J."/>
            <person name="Zhang J."/>
            <person name="Zhao Z."/>
            <person name="Zhou C."/>
            <person name="Zhu D."/>
            <person name="Lee S."/>
            <person name="Bess C."/>
            <person name="Blankenburg K."/>
            <person name="Forbes L."/>
            <person name="Fu Q."/>
            <person name="Gubbala S."/>
            <person name="Hirani K."/>
            <person name="Jayaseelan J.C."/>
            <person name="Lara F."/>
            <person name="Munidasa M."/>
            <person name="Palculict T."/>
            <person name="Patil S."/>
            <person name="Pu L.-L."/>
            <person name="Saada N."/>
            <person name="Tang L."/>
            <person name="Weissenberger G."/>
            <person name="Zhu Y."/>
            <person name="Hemphill L."/>
            <person name="Shang Y."/>
            <person name="Youmans B."/>
            <person name="Ayvaz T."/>
            <person name="Ross M."/>
            <person name="Santibanez J."/>
            <person name="Aqrawi P."/>
            <person name="Gross S."/>
            <person name="Joshi V."/>
            <person name="Fowler G."/>
            <person name="Nazareth L."/>
            <person name="Reid J."/>
            <person name="Worley K."/>
            <person name="Petrosino J."/>
            <person name="Highlander S."/>
            <person name="Gibbs R."/>
        </authorList>
    </citation>
    <scope>NUCLEOTIDE SEQUENCE [LARGE SCALE GENOMIC DNA]</scope>
    <source>
        <strain evidence="13 14">ATCC 33574</strain>
    </source>
</reference>
<dbReference type="Gene3D" id="2.60.40.1120">
    <property type="entry name" value="Carboxypeptidase-like, regulatory domain"/>
    <property type="match status" value="1"/>
</dbReference>
<dbReference type="NCBIfam" id="TIGR04057">
    <property type="entry name" value="SusC_RagA_signa"/>
    <property type="match status" value="1"/>
</dbReference>
<protein>
    <submittedName>
        <fullName evidence="13">TonB-linked outer membrane protein, SusC/RagA family</fullName>
    </submittedName>
</protein>
<evidence type="ECO:0000256" key="10">
    <source>
        <dbReference type="SAM" id="SignalP"/>
    </source>
</evidence>
<proteinExistence type="inferred from homology"/>
<keyword evidence="5 9" id="KW-0798">TonB box</keyword>
<comment type="caution">
    <text evidence="13">The sequence shown here is derived from an EMBL/GenBank/DDBJ whole genome shotgun (WGS) entry which is preliminary data.</text>
</comment>
<dbReference type="STRING" id="873513.HMPREF6485_0628"/>
<dbReference type="Gene3D" id="2.170.130.10">
    <property type="entry name" value="TonB-dependent receptor, plug domain"/>
    <property type="match status" value="1"/>
</dbReference>
<gene>
    <name evidence="13" type="ORF">HMPREF6485_0628</name>
</gene>
<comment type="similarity">
    <text evidence="8 9">Belongs to the TonB-dependent receptor family.</text>
</comment>
<dbReference type="FunFam" id="2.60.40.1120:FF:000003">
    <property type="entry name" value="Outer membrane protein Omp121"/>
    <property type="match status" value="1"/>
</dbReference>
<dbReference type="Pfam" id="PF00593">
    <property type="entry name" value="TonB_dep_Rec_b-barrel"/>
    <property type="match status" value="1"/>
</dbReference>
<evidence type="ECO:0000256" key="9">
    <source>
        <dbReference type="RuleBase" id="RU003357"/>
    </source>
</evidence>
<dbReference type="SUPFAM" id="SSF49464">
    <property type="entry name" value="Carboxypeptidase regulatory domain-like"/>
    <property type="match status" value="1"/>
</dbReference>
<evidence type="ECO:0000256" key="5">
    <source>
        <dbReference type="ARBA" id="ARBA00023077"/>
    </source>
</evidence>
<evidence type="ECO:0000256" key="3">
    <source>
        <dbReference type="ARBA" id="ARBA00022452"/>
    </source>
</evidence>
<evidence type="ECO:0000259" key="12">
    <source>
        <dbReference type="Pfam" id="PF07715"/>
    </source>
</evidence>
<dbReference type="Gene3D" id="2.40.170.20">
    <property type="entry name" value="TonB-dependent receptor, beta-barrel domain"/>
    <property type="match status" value="1"/>
</dbReference>
<feature type="domain" description="TonB-dependent receptor-like beta-barrel" evidence="11">
    <location>
        <begin position="460"/>
        <end position="1022"/>
    </location>
</feature>
<dbReference type="Pfam" id="PF07715">
    <property type="entry name" value="Plug"/>
    <property type="match status" value="1"/>
</dbReference>
<keyword evidence="3 8" id="KW-1134">Transmembrane beta strand</keyword>
<keyword evidence="6 8" id="KW-0472">Membrane</keyword>
<organism evidence="13 14">
    <name type="scientific">Segatella buccae ATCC 33574</name>
    <dbReference type="NCBI Taxonomy" id="873513"/>
    <lineage>
        <taxon>Bacteria</taxon>
        <taxon>Pseudomonadati</taxon>
        <taxon>Bacteroidota</taxon>
        <taxon>Bacteroidia</taxon>
        <taxon>Bacteroidales</taxon>
        <taxon>Prevotellaceae</taxon>
        <taxon>Segatella</taxon>
    </lineage>
</organism>
<keyword evidence="7 8" id="KW-0998">Cell outer membrane</keyword>
<dbReference type="InterPro" id="IPR012910">
    <property type="entry name" value="Plug_dom"/>
</dbReference>
<dbReference type="InterPro" id="IPR036942">
    <property type="entry name" value="Beta-barrel_TonB_sf"/>
</dbReference>
<evidence type="ECO:0000256" key="4">
    <source>
        <dbReference type="ARBA" id="ARBA00022692"/>
    </source>
</evidence>
<dbReference type="InterPro" id="IPR000531">
    <property type="entry name" value="Beta-barrel_TonB"/>
</dbReference>
<name>E6K4L0_9BACT</name>
<accession>E6K4L0</accession>
<evidence type="ECO:0000256" key="8">
    <source>
        <dbReference type="PROSITE-ProRule" id="PRU01360"/>
    </source>
</evidence>
<dbReference type="InterPro" id="IPR008969">
    <property type="entry name" value="CarboxyPept-like_regulatory"/>
</dbReference>
<dbReference type="NCBIfam" id="TIGR04056">
    <property type="entry name" value="OMP_RagA_SusC"/>
    <property type="match status" value="1"/>
</dbReference>
<dbReference type="Pfam" id="PF13715">
    <property type="entry name" value="CarbopepD_reg_2"/>
    <property type="match status" value="1"/>
</dbReference>
<dbReference type="GeneID" id="93535546"/>
<dbReference type="AlphaFoldDB" id="E6K4L0"/>
<evidence type="ECO:0000259" key="11">
    <source>
        <dbReference type="Pfam" id="PF00593"/>
    </source>
</evidence>